<dbReference type="EMBL" id="JAESVG020000006">
    <property type="protein sequence ID" value="KAG8626301.1"/>
    <property type="molecule type" value="Genomic_DNA"/>
</dbReference>
<evidence type="ECO:0000313" key="3">
    <source>
        <dbReference type="Proteomes" id="UP000809789"/>
    </source>
</evidence>
<dbReference type="OrthoDB" id="3438962at2759"/>
<feature type="compositionally biased region" description="Basic and acidic residues" evidence="1">
    <location>
        <begin position="110"/>
        <end position="119"/>
    </location>
</feature>
<dbReference type="AlphaFoldDB" id="A0A8K0L266"/>
<comment type="caution">
    <text evidence="2">The sequence shown here is derived from an EMBL/GenBank/DDBJ whole genome shotgun (WGS) entry which is preliminary data.</text>
</comment>
<reference evidence="2" key="1">
    <citation type="submission" date="2021-07" db="EMBL/GenBank/DDBJ databases">
        <title>Elsinoe batatas strain:CRI-CJ2 Genome sequencing and assembly.</title>
        <authorList>
            <person name="Huang L."/>
        </authorList>
    </citation>
    <scope>NUCLEOTIDE SEQUENCE</scope>
    <source>
        <strain evidence="2">CRI-CJ2</strain>
    </source>
</reference>
<feature type="compositionally biased region" description="Basic and acidic residues" evidence="1">
    <location>
        <begin position="131"/>
        <end position="153"/>
    </location>
</feature>
<accession>A0A8K0L266</accession>
<proteinExistence type="predicted"/>
<evidence type="ECO:0000256" key="1">
    <source>
        <dbReference type="SAM" id="MobiDB-lite"/>
    </source>
</evidence>
<evidence type="ECO:0000313" key="2">
    <source>
        <dbReference type="EMBL" id="KAG8626301.1"/>
    </source>
</evidence>
<organism evidence="2 3">
    <name type="scientific">Elsinoe batatas</name>
    <dbReference type="NCBI Taxonomy" id="2601811"/>
    <lineage>
        <taxon>Eukaryota</taxon>
        <taxon>Fungi</taxon>
        <taxon>Dikarya</taxon>
        <taxon>Ascomycota</taxon>
        <taxon>Pezizomycotina</taxon>
        <taxon>Dothideomycetes</taxon>
        <taxon>Dothideomycetidae</taxon>
        <taxon>Myriangiales</taxon>
        <taxon>Elsinoaceae</taxon>
        <taxon>Elsinoe</taxon>
    </lineage>
</organism>
<sequence length="180" mass="18949">MTTNMGDAIHPTGPSQPTLNQAYTTPGNPADQEPLEKAQASRLSKDKTSAVDKRTTNDTAPIEEATFSSLGQGVRAPNAPGEEAQGKTHEDVGRHNELEAEQMAAPGEGKIAKAVDEKPGASGAQPGFESDLDRKKAEHAELRSQVKEERKQEVNVGGVLGQRGGPANPVDKGNYPNSGD</sequence>
<keyword evidence="3" id="KW-1185">Reference proteome</keyword>
<feature type="compositionally biased region" description="Polar residues" evidence="1">
    <location>
        <begin position="13"/>
        <end position="27"/>
    </location>
</feature>
<gene>
    <name evidence="2" type="ORF">KVT40_005246</name>
</gene>
<feature type="region of interest" description="Disordered" evidence="1">
    <location>
        <begin position="1"/>
        <end position="180"/>
    </location>
</feature>
<dbReference type="Proteomes" id="UP000809789">
    <property type="component" value="Unassembled WGS sequence"/>
</dbReference>
<feature type="compositionally biased region" description="Basic and acidic residues" evidence="1">
    <location>
        <begin position="43"/>
        <end position="56"/>
    </location>
</feature>
<protein>
    <submittedName>
        <fullName evidence="2">Uncharacterized protein</fullName>
    </submittedName>
</protein>
<name>A0A8K0L266_9PEZI</name>
<feature type="compositionally biased region" description="Basic and acidic residues" evidence="1">
    <location>
        <begin position="84"/>
        <end position="98"/>
    </location>
</feature>